<dbReference type="Gene3D" id="1.10.10.2830">
    <property type="match status" value="1"/>
</dbReference>
<evidence type="ECO:0000259" key="1">
    <source>
        <dbReference type="SMART" id="SM00470"/>
    </source>
</evidence>
<sequence>MAKKPELKQAQQDVMNEAIAGRDDLVPLSVLWLSASNVRSKHDPEGIRSLAGLIEAEGGLLNPLAVVVEVVNGVEGYGVVAGGRRLRALQLLVEQGKMDADALIPVRVFESEQAVSVSLTENVTQEPMNPADELVAFRTLSQEGKSIEQIAARYGVKEMTVRRRLALANLAPEFVDMYREGKVSVDVLQALAQTEDHDRQRQAWAALPSHSRSAYYVRNLLSEDDMSANASMVRFVGLKAYKKAGGATREDLFAEKGQGVYITDKVLLRQLFDERVAAAAKALTDAGWKWAEYREGFSIHTMPRDLIRLQPEVQEPTPEQAKALQAIETRRTQIEARLKELEGPAEHDEAAAEEVDGLCDEQGDLDAKESEIDHARLGWSDEQKAVAGVVLVLDHNAKLFEYCGVMRKEDRPSDPEAGKAVGVQGPAAGERAEFSKSLMSSLTAHRTAAVAASLARNPKAALVALVHALCMSDSSPWLSSPLRFRMTDAGHDVRREAAGYEQCKAAAALLAAEAEVLPDMTGEPAEVFARLLTLDESQLVKILALFVGRSYNVISQEGKKANAHGFDAAAAIEQAVAVDMADWWEPTEETYLGAVSKAAMMKAVTEAGSDAADIASMKKADAITVAQQRLAGRRWLPAPLKAYTAEA</sequence>
<proteinExistence type="predicted"/>
<keyword evidence="2" id="KW-0614">Plasmid</keyword>
<protein>
    <submittedName>
        <fullName evidence="2">Chromosome-partitioning protein Spo0J</fullName>
    </submittedName>
</protein>
<dbReference type="Pfam" id="PF02195">
    <property type="entry name" value="ParB_N"/>
    <property type="match status" value="1"/>
</dbReference>
<dbReference type="PANTHER" id="PTHR33375">
    <property type="entry name" value="CHROMOSOME-PARTITIONING PROTEIN PARB-RELATED"/>
    <property type="match status" value="1"/>
</dbReference>
<feature type="domain" description="ParB-like N-terminal" evidence="1">
    <location>
        <begin position="24"/>
        <end position="123"/>
    </location>
</feature>
<dbReference type="InterPro" id="IPR036086">
    <property type="entry name" value="ParB/Sulfiredoxin_sf"/>
</dbReference>
<dbReference type="Pfam" id="PF17762">
    <property type="entry name" value="HTH_ParB"/>
    <property type="match status" value="1"/>
</dbReference>
<evidence type="ECO:0000313" key="3">
    <source>
        <dbReference type="Proteomes" id="UP000293912"/>
    </source>
</evidence>
<evidence type="ECO:0000313" key="2">
    <source>
        <dbReference type="EMBL" id="QBM30628.1"/>
    </source>
</evidence>
<dbReference type="GO" id="GO:0005694">
    <property type="term" value="C:chromosome"/>
    <property type="evidence" value="ECO:0007669"/>
    <property type="project" value="TreeGrafter"/>
</dbReference>
<dbReference type="RefSeq" id="WP_133158232.1">
    <property type="nucleotide sequence ID" value="NZ_CP037868.1"/>
</dbReference>
<dbReference type="InterPro" id="IPR003115">
    <property type="entry name" value="ParB_N"/>
</dbReference>
<reference evidence="2 3" key="1">
    <citation type="submission" date="2019-03" db="EMBL/GenBank/DDBJ databases">
        <authorList>
            <person name="Sebastian G."/>
            <person name="Baumann P."/>
            <person name="Ruckert C."/>
            <person name="Kalinowski J."/>
            <person name="Nebel B."/>
            <person name="Takors R."/>
            <person name="Blombach B."/>
        </authorList>
    </citation>
    <scope>NUCLEOTIDE SEQUENCE [LARGE SCALE GENOMIC DNA]</scope>
    <source>
        <strain evidence="2 3">DSM 1084</strain>
        <plasmid evidence="2 3">pDSM1084</plasmid>
    </source>
</reference>
<dbReference type="SUPFAM" id="SSF109709">
    <property type="entry name" value="KorB DNA-binding domain-like"/>
    <property type="match status" value="1"/>
</dbReference>
<dbReference type="AlphaFoldDB" id="A0A4P6X7V1"/>
<dbReference type="KEGG" id="hpse:HPF_23270"/>
<geneLocation type="plasmid" evidence="2 3">
    <name>pDSM1084</name>
</geneLocation>
<dbReference type="GO" id="GO:0007059">
    <property type="term" value="P:chromosome segregation"/>
    <property type="evidence" value="ECO:0007669"/>
    <property type="project" value="TreeGrafter"/>
</dbReference>
<name>A0A4P6X7V1_HYDPS</name>
<dbReference type="Gene3D" id="3.90.1530.30">
    <property type="match status" value="1"/>
</dbReference>
<dbReference type="GeneID" id="39465723"/>
<gene>
    <name evidence="2" type="primary">spo0C</name>
    <name evidence="2" type="ORF">HPF_23270</name>
</gene>
<dbReference type="SMART" id="SM00470">
    <property type="entry name" value="ParB"/>
    <property type="match status" value="1"/>
</dbReference>
<dbReference type="SUPFAM" id="SSF110849">
    <property type="entry name" value="ParB/Sulfiredoxin"/>
    <property type="match status" value="1"/>
</dbReference>
<dbReference type="InterPro" id="IPR041468">
    <property type="entry name" value="HTH_ParB/Spo0J"/>
</dbReference>
<dbReference type="InterPro" id="IPR050336">
    <property type="entry name" value="Chromosome_partition/occlusion"/>
</dbReference>
<dbReference type="PANTHER" id="PTHR33375:SF7">
    <property type="entry name" value="CHROMOSOME 2-PARTITIONING PROTEIN PARB-RELATED"/>
    <property type="match status" value="1"/>
</dbReference>
<dbReference type="EMBL" id="CP037868">
    <property type="protein sequence ID" value="QBM30628.1"/>
    <property type="molecule type" value="Genomic_DNA"/>
</dbReference>
<organism evidence="2 3">
    <name type="scientific">Hydrogenophaga pseudoflava</name>
    <name type="common">Pseudomonas carboxydoflava</name>
    <dbReference type="NCBI Taxonomy" id="47421"/>
    <lineage>
        <taxon>Bacteria</taxon>
        <taxon>Pseudomonadati</taxon>
        <taxon>Pseudomonadota</taxon>
        <taxon>Betaproteobacteria</taxon>
        <taxon>Burkholderiales</taxon>
        <taxon>Comamonadaceae</taxon>
        <taxon>Hydrogenophaga</taxon>
    </lineage>
</organism>
<dbReference type="Proteomes" id="UP000293912">
    <property type="component" value="Plasmid pDSM1084"/>
</dbReference>
<dbReference type="CDD" id="cd16406">
    <property type="entry name" value="ParB_N_like"/>
    <property type="match status" value="1"/>
</dbReference>
<keyword evidence="3" id="KW-1185">Reference proteome</keyword>
<accession>A0A4P6X7V1</accession>